<sequence length="82" mass="9004">MMILSASYLLLALVFPTFTFAADVNYVFNIDNSIVAPDGFERAGVIVNDLVPGTLIQASKNDVLHIQTNNNLTDPTMRQVFS</sequence>
<comment type="caution">
    <text evidence="4">The sequence shown here is derived from an EMBL/GenBank/DDBJ whole genome shotgun (WGS) entry which is preliminary data.</text>
</comment>
<keyword evidence="5" id="KW-1185">Reference proteome</keyword>
<dbReference type="InterPro" id="IPR008972">
    <property type="entry name" value="Cupredoxin"/>
</dbReference>
<name>A0ABR1JYD7_9AGAR</name>
<reference evidence="4 5" key="1">
    <citation type="submission" date="2024-01" db="EMBL/GenBank/DDBJ databases">
        <title>A draft genome for the cacao thread blight pathogen Marasmiellus scandens.</title>
        <authorList>
            <person name="Baruah I.K."/>
            <person name="Leung J."/>
            <person name="Bukari Y."/>
            <person name="Amoako-Attah I."/>
            <person name="Meinhardt L.W."/>
            <person name="Bailey B.A."/>
            <person name="Cohen S.P."/>
        </authorList>
    </citation>
    <scope>NUCLEOTIDE SEQUENCE [LARGE SCALE GENOMIC DNA]</scope>
    <source>
        <strain evidence="4 5">GH-19</strain>
    </source>
</reference>
<organism evidence="4 5">
    <name type="scientific">Marasmiellus scandens</name>
    <dbReference type="NCBI Taxonomy" id="2682957"/>
    <lineage>
        <taxon>Eukaryota</taxon>
        <taxon>Fungi</taxon>
        <taxon>Dikarya</taxon>
        <taxon>Basidiomycota</taxon>
        <taxon>Agaricomycotina</taxon>
        <taxon>Agaricomycetes</taxon>
        <taxon>Agaricomycetidae</taxon>
        <taxon>Agaricales</taxon>
        <taxon>Marasmiineae</taxon>
        <taxon>Omphalotaceae</taxon>
        <taxon>Marasmiellus</taxon>
    </lineage>
</organism>
<gene>
    <name evidence="4" type="primary">LCC4</name>
    <name evidence="4" type="ORF">VKT23_005016</name>
</gene>
<protein>
    <submittedName>
        <fullName evidence="4">Laccase</fullName>
        <ecNumber evidence="4">1.10.3.3</ecNumber>
    </submittedName>
</protein>
<feature type="domain" description="Plastocyanin-like" evidence="3">
    <location>
        <begin position="33"/>
        <end position="76"/>
    </location>
</feature>
<keyword evidence="2" id="KW-0732">Signal</keyword>
<dbReference type="SUPFAM" id="SSF49503">
    <property type="entry name" value="Cupredoxins"/>
    <property type="match status" value="1"/>
</dbReference>
<dbReference type="Proteomes" id="UP001498398">
    <property type="component" value="Unassembled WGS sequence"/>
</dbReference>
<accession>A0ABR1JYD7</accession>
<dbReference type="EMBL" id="JBANRG010000005">
    <property type="protein sequence ID" value="KAK7466288.1"/>
    <property type="molecule type" value="Genomic_DNA"/>
</dbReference>
<feature type="signal peptide" evidence="2">
    <location>
        <begin position="1"/>
        <end position="21"/>
    </location>
</feature>
<comment type="similarity">
    <text evidence="1">Belongs to the multicopper oxidase family.</text>
</comment>
<evidence type="ECO:0000313" key="5">
    <source>
        <dbReference type="Proteomes" id="UP001498398"/>
    </source>
</evidence>
<dbReference type="InterPro" id="IPR011707">
    <property type="entry name" value="Cu-oxidase-like_N"/>
</dbReference>
<evidence type="ECO:0000313" key="4">
    <source>
        <dbReference type="EMBL" id="KAK7466288.1"/>
    </source>
</evidence>
<dbReference type="Gene3D" id="2.60.40.420">
    <property type="entry name" value="Cupredoxins - blue copper proteins"/>
    <property type="match status" value="1"/>
</dbReference>
<keyword evidence="4" id="KW-0560">Oxidoreductase</keyword>
<feature type="chain" id="PRO_5045124716" evidence="2">
    <location>
        <begin position="22"/>
        <end position="82"/>
    </location>
</feature>
<proteinExistence type="inferred from homology"/>
<dbReference type="EC" id="1.10.3.3" evidence="4"/>
<evidence type="ECO:0000256" key="1">
    <source>
        <dbReference type="ARBA" id="ARBA00010609"/>
    </source>
</evidence>
<dbReference type="Pfam" id="PF07732">
    <property type="entry name" value="Cu-oxidase_3"/>
    <property type="match status" value="1"/>
</dbReference>
<dbReference type="GO" id="GO:0008447">
    <property type="term" value="F:L-ascorbate oxidase activity"/>
    <property type="evidence" value="ECO:0007669"/>
    <property type="project" value="UniProtKB-EC"/>
</dbReference>
<evidence type="ECO:0000259" key="3">
    <source>
        <dbReference type="Pfam" id="PF07732"/>
    </source>
</evidence>
<evidence type="ECO:0000256" key="2">
    <source>
        <dbReference type="SAM" id="SignalP"/>
    </source>
</evidence>